<proteinExistence type="predicted"/>
<protein>
    <submittedName>
        <fullName evidence="1">Uncharacterized protein</fullName>
    </submittedName>
</protein>
<name>A0ABY7DNG0_MYAAR</name>
<sequence>MVVHNVETVIRRIKNRLYQGRNILNPAVTNLIILNDLMSMASIDLKITDLYTDGHNINIYTTWHSIKTCTFIENPHREEIEVSSNFRSTNNPSLP</sequence>
<dbReference type="Proteomes" id="UP001164746">
    <property type="component" value="Chromosome 3"/>
</dbReference>
<accession>A0ABY7DNG0</accession>
<gene>
    <name evidence="1" type="ORF">MAR_022509</name>
</gene>
<dbReference type="EMBL" id="CP111014">
    <property type="protein sequence ID" value="WAQ98136.1"/>
    <property type="molecule type" value="Genomic_DNA"/>
</dbReference>
<keyword evidence="2" id="KW-1185">Reference proteome</keyword>
<reference evidence="1" key="1">
    <citation type="submission" date="2022-11" db="EMBL/GenBank/DDBJ databases">
        <title>Centuries of genome instability and evolution in soft-shell clam transmissible cancer (bioRxiv).</title>
        <authorList>
            <person name="Hart S.F.M."/>
            <person name="Yonemitsu M.A."/>
            <person name="Giersch R.M."/>
            <person name="Beal B.F."/>
            <person name="Arriagada G."/>
            <person name="Davis B.W."/>
            <person name="Ostrander E.A."/>
            <person name="Goff S.P."/>
            <person name="Metzger M.J."/>
        </authorList>
    </citation>
    <scope>NUCLEOTIDE SEQUENCE</scope>
    <source>
        <strain evidence="1">MELC-2E11</strain>
        <tissue evidence="1">Siphon/mantle</tissue>
    </source>
</reference>
<evidence type="ECO:0000313" key="2">
    <source>
        <dbReference type="Proteomes" id="UP001164746"/>
    </source>
</evidence>
<organism evidence="1 2">
    <name type="scientific">Mya arenaria</name>
    <name type="common">Soft-shell clam</name>
    <dbReference type="NCBI Taxonomy" id="6604"/>
    <lineage>
        <taxon>Eukaryota</taxon>
        <taxon>Metazoa</taxon>
        <taxon>Spiralia</taxon>
        <taxon>Lophotrochozoa</taxon>
        <taxon>Mollusca</taxon>
        <taxon>Bivalvia</taxon>
        <taxon>Autobranchia</taxon>
        <taxon>Heteroconchia</taxon>
        <taxon>Euheterodonta</taxon>
        <taxon>Imparidentia</taxon>
        <taxon>Neoheterodontei</taxon>
        <taxon>Myida</taxon>
        <taxon>Myoidea</taxon>
        <taxon>Myidae</taxon>
        <taxon>Mya</taxon>
    </lineage>
</organism>
<evidence type="ECO:0000313" key="1">
    <source>
        <dbReference type="EMBL" id="WAQ98136.1"/>
    </source>
</evidence>